<evidence type="ECO:0008006" key="3">
    <source>
        <dbReference type="Google" id="ProtNLM"/>
    </source>
</evidence>
<dbReference type="Proteomes" id="UP001596414">
    <property type="component" value="Unassembled WGS sequence"/>
</dbReference>
<dbReference type="EMBL" id="JBHSZQ010000050">
    <property type="protein sequence ID" value="MFC7127388.1"/>
    <property type="molecule type" value="Genomic_DNA"/>
</dbReference>
<accession>A0ABD5X813</accession>
<organism evidence="1 2">
    <name type="scientific">Halovenus rubra</name>
    <dbReference type="NCBI Taxonomy" id="869890"/>
    <lineage>
        <taxon>Archaea</taxon>
        <taxon>Methanobacteriati</taxon>
        <taxon>Methanobacteriota</taxon>
        <taxon>Stenosarchaea group</taxon>
        <taxon>Halobacteria</taxon>
        <taxon>Halobacteriales</taxon>
        <taxon>Haloarculaceae</taxon>
        <taxon>Halovenus</taxon>
    </lineage>
</organism>
<name>A0ABD5X813_9EURY</name>
<evidence type="ECO:0000313" key="2">
    <source>
        <dbReference type="Proteomes" id="UP001596414"/>
    </source>
</evidence>
<evidence type="ECO:0000313" key="1">
    <source>
        <dbReference type="EMBL" id="MFC7127388.1"/>
    </source>
</evidence>
<reference evidence="1 2" key="1">
    <citation type="journal article" date="2014" name="Int. J. Syst. Evol. Microbiol.">
        <title>Complete genome sequence of Corynebacterium casei LMG S-19264T (=DSM 44701T), isolated from a smear-ripened cheese.</title>
        <authorList>
            <consortium name="US DOE Joint Genome Institute (JGI-PGF)"/>
            <person name="Walter F."/>
            <person name="Albersmeier A."/>
            <person name="Kalinowski J."/>
            <person name="Ruckert C."/>
        </authorList>
    </citation>
    <scope>NUCLEOTIDE SEQUENCE [LARGE SCALE GENOMIC DNA]</scope>
    <source>
        <strain evidence="1 2">CGMCC 4.7215</strain>
    </source>
</reference>
<comment type="caution">
    <text evidence="1">The sequence shown here is derived from an EMBL/GenBank/DDBJ whole genome shotgun (WGS) entry which is preliminary data.</text>
</comment>
<dbReference type="AlphaFoldDB" id="A0ABD5X813"/>
<sequence length="59" mass="6661">MLEQTSDDRAAFENAFDTVFPTHSVDTLNPDYIRNFVYDGTVSYVVAVCNSFDFDVDVS</sequence>
<dbReference type="RefSeq" id="WP_267637972.1">
    <property type="nucleotide sequence ID" value="NZ_JAODIY010000011.1"/>
</dbReference>
<gene>
    <name evidence="1" type="ORF">ACFQJ7_15410</name>
</gene>
<proteinExistence type="predicted"/>
<protein>
    <recommendedName>
        <fullName evidence="3">Halobacterial output domain-containing protein</fullName>
    </recommendedName>
</protein>